<name>A0AAJ0DFY9_9PEZI</name>
<dbReference type="Pfam" id="PF13668">
    <property type="entry name" value="Ferritin_2"/>
    <property type="match status" value="1"/>
</dbReference>
<dbReference type="AlphaFoldDB" id="A0AAJ0DFY9"/>
<dbReference type="Gene3D" id="1.20.1260.10">
    <property type="match status" value="1"/>
</dbReference>
<dbReference type="Proteomes" id="UP001271007">
    <property type="component" value="Unassembled WGS sequence"/>
</dbReference>
<feature type="signal peptide" evidence="1">
    <location>
        <begin position="1"/>
        <end position="18"/>
    </location>
</feature>
<dbReference type="InterPro" id="IPR052965">
    <property type="entry name" value="Pigment-catalase-like"/>
</dbReference>
<dbReference type="InterPro" id="IPR012347">
    <property type="entry name" value="Ferritin-like"/>
</dbReference>
<dbReference type="EMBL" id="JAWDJX010000017">
    <property type="protein sequence ID" value="KAK3053160.1"/>
    <property type="molecule type" value="Genomic_DNA"/>
</dbReference>
<protein>
    <submittedName>
        <fullName evidence="2">Uncharacterized protein</fullName>
    </submittedName>
</protein>
<evidence type="ECO:0000313" key="3">
    <source>
        <dbReference type="Proteomes" id="UP001271007"/>
    </source>
</evidence>
<evidence type="ECO:0000313" key="2">
    <source>
        <dbReference type="EMBL" id="KAK3053160.1"/>
    </source>
</evidence>
<accession>A0AAJ0DFY9</accession>
<feature type="chain" id="PRO_5042526529" evidence="1">
    <location>
        <begin position="19"/>
        <end position="327"/>
    </location>
</feature>
<dbReference type="PANTHER" id="PTHR31694">
    <property type="entry name" value="DESICCATION-LIKE PROTEIN"/>
    <property type="match status" value="1"/>
</dbReference>
<dbReference type="SUPFAM" id="SSF47240">
    <property type="entry name" value="Ferritin-like"/>
    <property type="match status" value="1"/>
</dbReference>
<reference evidence="2" key="1">
    <citation type="submission" date="2023-04" db="EMBL/GenBank/DDBJ databases">
        <title>Black Yeasts Isolated from many extreme environments.</title>
        <authorList>
            <person name="Coleine C."/>
            <person name="Stajich J.E."/>
            <person name="Selbmann L."/>
        </authorList>
    </citation>
    <scope>NUCLEOTIDE SEQUENCE</scope>
    <source>
        <strain evidence="2">CCFEE 5312</strain>
    </source>
</reference>
<sequence length="327" mass="34277">MVASKIISVLAAAGLAAAAPAGTSLQKRANIDNTVLQFALTLEHLENVFYKQALKNYTLSDFQAAGYSADYYNNLKYIAYDEQVHVQALSAALTAAGQKPVQACTYSFPSTDVKSFITLSSVLENVGTSAYLGAAPLITNKQYLTVAGSILAVEALHTSMQREAIGEIPMANPFETPLDPTSVYTLAAAFIKSCPSSNAPLGFTAFPGLTYDGKSCTCEEPVCSNKGKSSSCRPPSSGASVKFTAAKKIPAGSYVTFVNGLTVTSVKGTISNKKDITATIPTGLGGQTYVFVTKSDVETTFDDSQVLFGPSILEVNPAAPAIDNSVL</sequence>
<keyword evidence="3" id="KW-1185">Reference proteome</keyword>
<dbReference type="InterPro" id="IPR009078">
    <property type="entry name" value="Ferritin-like_SF"/>
</dbReference>
<organism evidence="2 3">
    <name type="scientific">Extremus antarcticus</name>
    <dbReference type="NCBI Taxonomy" id="702011"/>
    <lineage>
        <taxon>Eukaryota</taxon>
        <taxon>Fungi</taxon>
        <taxon>Dikarya</taxon>
        <taxon>Ascomycota</taxon>
        <taxon>Pezizomycotina</taxon>
        <taxon>Dothideomycetes</taxon>
        <taxon>Dothideomycetidae</taxon>
        <taxon>Mycosphaerellales</taxon>
        <taxon>Extremaceae</taxon>
        <taxon>Extremus</taxon>
    </lineage>
</organism>
<gene>
    <name evidence="2" type="ORF">LTR09_005786</name>
</gene>
<dbReference type="PANTHER" id="PTHR31694:SF26">
    <property type="entry name" value="OS05G0151100 PROTEIN"/>
    <property type="match status" value="1"/>
</dbReference>
<keyword evidence="1" id="KW-0732">Signal</keyword>
<proteinExistence type="predicted"/>
<dbReference type="CDD" id="cd00657">
    <property type="entry name" value="Ferritin_like"/>
    <property type="match status" value="1"/>
</dbReference>
<comment type="caution">
    <text evidence="2">The sequence shown here is derived from an EMBL/GenBank/DDBJ whole genome shotgun (WGS) entry which is preliminary data.</text>
</comment>
<evidence type="ECO:0000256" key="1">
    <source>
        <dbReference type="SAM" id="SignalP"/>
    </source>
</evidence>